<feature type="region of interest" description="Disordered" evidence="1">
    <location>
        <begin position="1333"/>
        <end position="1384"/>
    </location>
</feature>
<dbReference type="GO" id="GO:0007035">
    <property type="term" value="P:vacuolar acidification"/>
    <property type="evidence" value="ECO:0007669"/>
    <property type="project" value="TreeGrafter"/>
</dbReference>
<feature type="region of interest" description="Disordered" evidence="1">
    <location>
        <begin position="1267"/>
        <end position="1302"/>
    </location>
</feature>
<dbReference type="InterPro" id="IPR022033">
    <property type="entry name" value="Rav1p_C"/>
</dbReference>
<evidence type="ECO:0000259" key="2">
    <source>
        <dbReference type="Pfam" id="PF12234"/>
    </source>
</evidence>
<evidence type="ECO:0000313" key="4">
    <source>
        <dbReference type="Proteomes" id="UP000472372"/>
    </source>
</evidence>
<dbReference type="GO" id="GO:0043291">
    <property type="term" value="C:RAVE complex"/>
    <property type="evidence" value="ECO:0007669"/>
    <property type="project" value="TreeGrafter"/>
</dbReference>
<accession>A0A6S6VQE2</accession>
<dbReference type="Pfam" id="PF12234">
    <property type="entry name" value="Rav1p_C"/>
    <property type="match status" value="1"/>
</dbReference>
<dbReference type="InterPro" id="IPR036322">
    <property type="entry name" value="WD40_repeat_dom_sf"/>
</dbReference>
<dbReference type="SUPFAM" id="SSF50978">
    <property type="entry name" value="WD40 repeat-like"/>
    <property type="match status" value="1"/>
</dbReference>
<feature type="domain" description="RAVE complex protein Rav1 C-terminal" evidence="2">
    <location>
        <begin position="625"/>
        <end position="1255"/>
    </location>
</feature>
<dbReference type="EMBL" id="HG992977">
    <property type="protein sequence ID" value="CAE6996237.1"/>
    <property type="molecule type" value="Genomic_DNA"/>
</dbReference>
<reference evidence="3" key="1">
    <citation type="submission" date="2021-02" db="EMBL/GenBank/DDBJ databases">
        <authorList>
            <person name="Syme A R."/>
            <person name="Syme A R."/>
            <person name="Moolhuijzen P."/>
        </authorList>
    </citation>
    <scope>NUCLEOTIDE SEQUENCE</scope>
    <source>
        <strain evidence="3">W1-1</strain>
    </source>
</reference>
<organism evidence="3 4">
    <name type="scientific">Pyrenophora teres f. teres</name>
    <dbReference type="NCBI Taxonomy" id="97479"/>
    <lineage>
        <taxon>Eukaryota</taxon>
        <taxon>Fungi</taxon>
        <taxon>Dikarya</taxon>
        <taxon>Ascomycota</taxon>
        <taxon>Pezizomycotina</taxon>
        <taxon>Dothideomycetes</taxon>
        <taxon>Pleosporomycetidae</taxon>
        <taxon>Pleosporales</taxon>
        <taxon>Pleosporineae</taxon>
        <taxon>Pleosporaceae</taxon>
        <taxon>Pyrenophora</taxon>
    </lineage>
</organism>
<gene>
    <name evidence="3" type="ORF">PTTW11_00303</name>
</gene>
<protein>
    <submittedName>
        <fullName evidence="3">Rav1p-C domain containing protein</fullName>
    </submittedName>
</protein>
<dbReference type="PANTHER" id="PTHR13950">
    <property type="entry name" value="RABCONNECTIN-RELATED"/>
    <property type="match status" value="1"/>
</dbReference>
<name>A0A6S6VQE2_9PLEO</name>
<dbReference type="InterPro" id="IPR015943">
    <property type="entry name" value="WD40/YVTN_repeat-like_dom_sf"/>
</dbReference>
<proteinExistence type="predicted"/>
<feature type="compositionally biased region" description="Basic and acidic residues" evidence="1">
    <location>
        <begin position="1343"/>
        <end position="1364"/>
    </location>
</feature>
<evidence type="ECO:0000256" key="1">
    <source>
        <dbReference type="SAM" id="MobiDB-lite"/>
    </source>
</evidence>
<dbReference type="Gene3D" id="2.130.10.10">
    <property type="entry name" value="YVTN repeat-like/Quinoprotein amine dehydrogenase"/>
    <property type="match status" value="1"/>
</dbReference>
<dbReference type="Proteomes" id="UP000472372">
    <property type="component" value="Chromosome 1"/>
</dbReference>
<evidence type="ECO:0000313" key="3">
    <source>
        <dbReference type="EMBL" id="CAE6996237.1"/>
    </source>
</evidence>
<dbReference type="PANTHER" id="PTHR13950:SF9">
    <property type="entry name" value="RABCONNECTIN-3A"/>
    <property type="match status" value="1"/>
</dbReference>
<sequence length="1384" mass="156262">MRGILPGRPQAKLQAVAHGLWEGLQIIAYISGNALIVLDRPSHVLQTLYIDEEIELEAVAIDQATGKLAVCSTQNIYIYRPYGQDEGAVKWSLQGSMSLPDPDDSITTLSWGMPDELLAGSASLALFNTHSEIERIWTKQLANPVKFAHFSPDAELIASTGRYDRLLKIWRRTSFGSADQSFDYFYLPHPSAITGLHWRRPYHKEQSADNVLYTICADQKVRVWVPGEHHGVDGMHMWAEVDLVESIMTRNEHQSKKRYAFFIDGKHFTHATERAMEQASVEEKDHGIALHHLIEVANRNPEICVVLDDRGNMAAWGFENIGSQVKKITDVFNIAHVDGLHLHFAKEPKPIEDNVQFYAFIGDTTESALTILSHHFDGRIEWLESRIDYLFDPSPQSQRMNRKAMWTGHSHAIKKVNRTASGRALVSRTTTDECIVWLQREGDQGMTLHRHSSVNVTEHIHRTALLQEGNFLVFLHHQEISLWDTRGHDAVEVGRCRYKLQGKPLCLLVIPETEAGGKRVHIATISSEFKGICWEVTLPVLERDPVSGRKLSAVAYPNGFTNGHTNGNTNGHRQISIEQFSTFDLGSGDDLAFVLPVDPAGSAPVISGFLDTFARDIAISYTKSGVIKSWTARVHPEERKLEWLLTSEVKTGVKNPSLASGTSIRKAALVDTERTTLTIWNTRSAQLEHEESFEGNGGIQDLDWSSTPDNQSILAVGFPHRVVVYAQLRYDYLNAGPSWVQVRDVRIRDITPHPIGDSVWLGSGNLVIGAGNQLFIQDEHVEVSEGLFPSLRTISRKTATIDLFDAVSRLNGPLPAYHPQLLSQCVLAGKLLLVQRILIRLYTKLKFWIEGEELDSTLGFAPEDFFADEAHMTATRKELHSSYADYADDTEPEAVTEEVASNLKELLTKKQIPLLSSREQFRLADIIECIGTVEKHRRSIDDNAGRFLLFFRQHVLSEKHQGPISWREIIWAFHSGSQDILVDLVSRHFNGKMMWQHAKECGVFMWMSDITALRAQFEVVARNEYTKTDEKNPVDCALYYIALRKKPVLVGLWRMATWSREQGATYRLLSNNFNEARWKTAALKNAYALMGRRRFEYAASFFLLADHLQDAVSVLHNQLGDTQLAISVARVYGGDDSPILLNFLKDKVLPKAVREGNRWLATWAYWLLNRKDMAVRALVTPLTDLLDTPETPSSAAKSYLSDDPALVVLYKQLREKSLQTLRGATMVGMREEWDFVLHTAGLYDRMGCDVLALDLVKTWEFLLPPPPSIKTAPGHSAPLSPVMPREAANGQGRNQDATDFDFDPRKLLRRRSSLVVADLPTRDRVRADGVLEQYKEAEEENEFSEKQKDKDKDKVVEKKEEKKKPPPTQFNEPDANSLLDAFGF</sequence>
<dbReference type="InterPro" id="IPR052208">
    <property type="entry name" value="DmX-like/RAVE_component"/>
</dbReference>